<dbReference type="AlphaFoldDB" id="A0A1G6I0E6"/>
<evidence type="ECO:0000313" key="2">
    <source>
        <dbReference type="EMBL" id="SDB99934.1"/>
    </source>
</evidence>
<sequence length="288" mass="31723">MRFLFLFLIAVIMSSSLWAQNTDTTRVVKDSTGLVIQDVIPVSIQVIDSVAKKIDLPVITVTPDSTNVSSSVDTLNVPSIAKDTVVSKSDSSSTGVNAVNSPAVIIPNAPLDPNYTYSSQNYGLALAKVGNKEQTDTIVFLNGDKVLANVKKFTFRDLFYGFPGDVKMVAVDRRYVQKIIYKYGRVETISAREVDIREVGGWKDVKVLKKRTAAIKDMVDVGEVEGVDEGTREKYVDARDLERSATITIQKKAALLGATIVLITTRDVRRPYGDPPYVRLVARAYKPK</sequence>
<dbReference type="Proteomes" id="UP000199452">
    <property type="component" value="Unassembled WGS sequence"/>
</dbReference>
<keyword evidence="1" id="KW-0732">Signal</keyword>
<proteinExistence type="predicted"/>
<dbReference type="EMBL" id="FMYP01000014">
    <property type="protein sequence ID" value="SDB99934.1"/>
    <property type="molecule type" value="Genomic_DNA"/>
</dbReference>
<protein>
    <submittedName>
        <fullName evidence="2">Uncharacterized protein</fullName>
    </submittedName>
</protein>
<evidence type="ECO:0000256" key="1">
    <source>
        <dbReference type="SAM" id="SignalP"/>
    </source>
</evidence>
<feature type="signal peptide" evidence="1">
    <location>
        <begin position="1"/>
        <end position="19"/>
    </location>
</feature>
<reference evidence="2 3" key="1">
    <citation type="submission" date="2016-09" db="EMBL/GenBank/DDBJ databases">
        <authorList>
            <person name="Capua I."/>
            <person name="De Benedictis P."/>
            <person name="Joannis T."/>
            <person name="Lombin L.H."/>
            <person name="Cattoli G."/>
        </authorList>
    </citation>
    <scope>NUCLEOTIDE SEQUENCE [LARGE SCALE GENOMIC DNA]</scope>
    <source>
        <strain evidence="2 3">A7P-90m</strain>
    </source>
</reference>
<feature type="chain" id="PRO_5011683354" evidence="1">
    <location>
        <begin position="20"/>
        <end position="288"/>
    </location>
</feature>
<dbReference type="OrthoDB" id="958951at2"/>
<keyword evidence="3" id="KW-1185">Reference proteome</keyword>
<name>A0A1G6I0E6_9BACT</name>
<accession>A0A1G6I0E6</accession>
<gene>
    <name evidence="2" type="ORF">SAMN05216323_101413</name>
</gene>
<evidence type="ECO:0000313" key="3">
    <source>
        <dbReference type="Proteomes" id="UP000199452"/>
    </source>
</evidence>
<organism evidence="2 3">
    <name type="scientific">Williamwhitmania taraxaci</name>
    <dbReference type="NCBI Taxonomy" id="1640674"/>
    <lineage>
        <taxon>Bacteria</taxon>
        <taxon>Pseudomonadati</taxon>
        <taxon>Bacteroidota</taxon>
        <taxon>Bacteroidia</taxon>
        <taxon>Bacteroidales</taxon>
        <taxon>Williamwhitmaniaceae</taxon>
        <taxon>Williamwhitmania</taxon>
    </lineage>
</organism>
<dbReference type="RefSeq" id="WP_092436679.1">
    <property type="nucleotide sequence ID" value="NZ_FMYP01000014.1"/>
</dbReference>